<gene>
    <name evidence="3" type="ORF">COW99_02515</name>
</gene>
<dbReference type="Pfam" id="PF13439">
    <property type="entry name" value="Glyco_transf_4"/>
    <property type="match status" value="1"/>
</dbReference>
<evidence type="ECO:0008006" key="5">
    <source>
        <dbReference type="Google" id="ProtNLM"/>
    </source>
</evidence>
<evidence type="ECO:0000313" key="3">
    <source>
        <dbReference type="EMBL" id="PIP61729.1"/>
    </source>
</evidence>
<dbReference type="Proteomes" id="UP000231246">
    <property type="component" value="Unassembled WGS sequence"/>
</dbReference>
<dbReference type="InterPro" id="IPR028098">
    <property type="entry name" value="Glyco_trans_4-like_N"/>
</dbReference>
<accession>A0A2H0BW08</accession>
<organism evidence="3 4">
    <name type="scientific">Candidatus Roizmanbacteria bacterium CG22_combo_CG10-13_8_21_14_all_38_20</name>
    <dbReference type="NCBI Taxonomy" id="1974862"/>
    <lineage>
        <taxon>Bacteria</taxon>
        <taxon>Candidatus Roizmaniibacteriota</taxon>
    </lineage>
</organism>
<dbReference type="GO" id="GO:0004377">
    <property type="term" value="F:GDP-Man:Man(3)GlcNAc(2)-PP-Dol alpha-1,2-mannosyltransferase activity"/>
    <property type="evidence" value="ECO:0007669"/>
    <property type="project" value="InterPro"/>
</dbReference>
<feature type="domain" description="Glycosyl transferase family 1" evidence="1">
    <location>
        <begin position="157"/>
        <end position="323"/>
    </location>
</feature>
<proteinExistence type="predicted"/>
<evidence type="ECO:0000259" key="2">
    <source>
        <dbReference type="Pfam" id="PF13439"/>
    </source>
</evidence>
<dbReference type="GO" id="GO:0016020">
    <property type="term" value="C:membrane"/>
    <property type="evidence" value="ECO:0007669"/>
    <property type="project" value="TreeGrafter"/>
</dbReference>
<dbReference type="Pfam" id="PF00534">
    <property type="entry name" value="Glycos_transf_1"/>
    <property type="match status" value="1"/>
</dbReference>
<dbReference type="EMBL" id="PCTA01000017">
    <property type="protein sequence ID" value="PIP61729.1"/>
    <property type="molecule type" value="Genomic_DNA"/>
</dbReference>
<dbReference type="AlphaFoldDB" id="A0A2H0BW08"/>
<dbReference type="InterPro" id="IPR001296">
    <property type="entry name" value="Glyco_trans_1"/>
</dbReference>
<dbReference type="PANTHER" id="PTHR45919:SF1">
    <property type="entry name" value="GDP-MAN:MAN(3)GLCNAC(2)-PP-DOL ALPHA-1,2-MANNOSYLTRANSFERASE"/>
    <property type="match status" value="1"/>
</dbReference>
<evidence type="ECO:0000313" key="4">
    <source>
        <dbReference type="Proteomes" id="UP000231246"/>
    </source>
</evidence>
<protein>
    <recommendedName>
        <fullName evidence="5">Glycosyl transferase family 1 domain-containing protein</fullName>
    </recommendedName>
</protein>
<dbReference type="GO" id="GO:0006487">
    <property type="term" value="P:protein N-linked glycosylation"/>
    <property type="evidence" value="ECO:0007669"/>
    <property type="project" value="TreeGrafter"/>
</dbReference>
<dbReference type="PANTHER" id="PTHR45919">
    <property type="entry name" value="GDP-MAN:MAN(3)GLCNAC(2)-PP-DOL ALPHA-1,2-MANNOSYLTRANSFERASE"/>
    <property type="match status" value="1"/>
</dbReference>
<feature type="domain" description="Glycosyltransferase subfamily 4-like N-terminal" evidence="2">
    <location>
        <begin position="15"/>
        <end position="153"/>
    </location>
</feature>
<dbReference type="CDD" id="cd03801">
    <property type="entry name" value="GT4_PimA-like"/>
    <property type="match status" value="1"/>
</dbReference>
<dbReference type="Gene3D" id="3.40.50.2000">
    <property type="entry name" value="Glycogen Phosphorylase B"/>
    <property type="match status" value="2"/>
</dbReference>
<sequence>MKIGISSPYLDSLAGGERYMLTIASCLSKKHRVDVFWPNMDIIERAKKRFNLDLDGVSVNASMQIGKISRIKHTFKYDVIIYLSDGSVPISLAKHNILHFQVPFTSVNGRSLSNQLKLKRFNHFVCNSEFTKKYIDQEFAVNSSVIYPPVNTTEFKAGKKQNTILTVGRFHPLKKQDVLIDTFISIQEKLGDWQFVIAGGLLEQDKSYYQALVAKCVGNNIKLLPNISHEDLTRLYEETKIYWHGTGYGEKNPENMEHFGITTVEAMASGCIPVAFKGGGQKEIINDKIGGYLWDTTDELVKYTQELAGSTELWEKLSKQSKQDAVKYSEAEFCKNWQELIERL</sequence>
<comment type="caution">
    <text evidence="3">The sequence shown here is derived from an EMBL/GenBank/DDBJ whole genome shotgun (WGS) entry which is preliminary data.</text>
</comment>
<dbReference type="InterPro" id="IPR038013">
    <property type="entry name" value="ALG11"/>
</dbReference>
<name>A0A2H0BW08_9BACT</name>
<evidence type="ECO:0000259" key="1">
    <source>
        <dbReference type="Pfam" id="PF00534"/>
    </source>
</evidence>
<reference evidence="3 4" key="1">
    <citation type="submission" date="2017-09" db="EMBL/GenBank/DDBJ databases">
        <title>Depth-based differentiation of microbial function through sediment-hosted aquifers and enrichment of novel symbionts in the deep terrestrial subsurface.</title>
        <authorList>
            <person name="Probst A.J."/>
            <person name="Ladd B."/>
            <person name="Jarett J.K."/>
            <person name="Geller-Mcgrath D.E."/>
            <person name="Sieber C.M."/>
            <person name="Emerson J.B."/>
            <person name="Anantharaman K."/>
            <person name="Thomas B.C."/>
            <person name="Malmstrom R."/>
            <person name="Stieglmeier M."/>
            <person name="Klingl A."/>
            <person name="Woyke T."/>
            <person name="Ryan C.M."/>
            <person name="Banfield J.F."/>
        </authorList>
    </citation>
    <scope>NUCLEOTIDE SEQUENCE [LARGE SCALE GENOMIC DNA]</scope>
    <source>
        <strain evidence="3">CG22_combo_CG10-13_8_21_14_all_38_20</strain>
    </source>
</reference>
<dbReference type="SUPFAM" id="SSF53756">
    <property type="entry name" value="UDP-Glycosyltransferase/glycogen phosphorylase"/>
    <property type="match status" value="1"/>
</dbReference>